<dbReference type="InterPro" id="IPR000014">
    <property type="entry name" value="PAS"/>
</dbReference>
<proteinExistence type="predicted"/>
<dbReference type="SMART" id="SM00267">
    <property type="entry name" value="GGDEF"/>
    <property type="match status" value="1"/>
</dbReference>
<dbReference type="SMART" id="SM00086">
    <property type="entry name" value="PAC"/>
    <property type="match status" value="2"/>
</dbReference>
<keyword evidence="2" id="KW-1133">Transmembrane helix</keyword>
<dbReference type="CDD" id="cd00130">
    <property type="entry name" value="PAS"/>
    <property type="match status" value="2"/>
</dbReference>
<dbReference type="PROSITE" id="PS50113">
    <property type="entry name" value="PAC"/>
    <property type="match status" value="1"/>
</dbReference>
<dbReference type="AlphaFoldDB" id="A0A318GYG4"/>
<dbReference type="InterPro" id="IPR035965">
    <property type="entry name" value="PAS-like_dom_sf"/>
</dbReference>
<dbReference type="InterPro" id="IPR000160">
    <property type="entry name" value="GGDEF_dom"/>
</dbReference>
<sequence>MSPPPQPTAIPARPGGRQQARALLSVLLVACVVLMAWSHLRWNTTLEQHTAPASALQRARIVLMQAALTAERLHMNDASASLPLMMAQLDSARLTGQDLQRMLGEHTLWWDSRVNAQTLASARAFNEAMQQLRQAAQDRIRAHEGAAAIDMQQAQNQVDTAARQLELALQQRLQTERLQQLLLTSAMLTMLAVLGLCLIALMHHQGRLRQASLARLIESEARLRAFAASIPDLSFVLDRQGTYLDVFGDESKLAQPREQLIGRRLDEVFPPDLAHQFLAAIRQALARRDTQTCDYELLLPMGLRWFEGRISAVHEMDAVVWISWDISERKQAEQRVLALTRLYSFLSQVNQSIVWCKDETTLFQRVCDVAISHGQLHRAVVLRRAGPDRPFEIVAGADVNGDLASRPDPGTLRDALPIAWRCAASWKPEWELASGVSADGLQPLDRVALPVEDGADIGAVVLLMRDKLNPDDPDESALFAEIAMDLSFALAQFTRDTLWAEQQARMRLLAAALESTQDAVVVTDLQARIVSVNRAFTDITGYAEAEVVGRTPRRLRSRRHGPAQFDRLWRSLRDDGQWQGELWSQRKDGQPYAQWTSISTVRDAQQRPSHYVAVFTDTTEQKLSEERLHRLAHFDPLTQLPNRVLVFTRLEHALESATRGGHRVGVLFIDLDHFKTVNDSLGHEAGDQLLGMVAQRLEARTRRDDTLGRLGGDEFVLVLEHLGEAGEAAQVAQELLSLLQQPFTIGDQVIYVQASVGISIFPDDGDSSGDLVRDADAAMYLAKRAGRSTFRYYTESLTTAAQARLSMDTRLRRALERDEFELWYQPLLQLSDRRLIGVEALVRLRQPDLPPLGPAEFIPVLEENGLIIALGDWVTREACRQGRAWLDEGLDFGRIAINLSPVEVRRGGTDERLRSALLASGLPAERLELEITESGLMEQSGQAEQFLGRLRALGVQLAIDDFGTGYSSLAYLKRFPVSKLKIDRSFVRDVPGDPNDEQLVRTMIAMGHNLGISVLAEGVETEAQVRYLLDNGCEAAQGYFFSRPLPAAELRSWLRPMPPARG</sequence>
<dbReference type="SUPFAM" id="SSF55785">
    <property type="entry name" value="PYP-like sensor domain (PAS domain)"/>
    <property type="match status" value="2"/>
</dbReference>
<dbReference type="SMART" id="SM00052">
    <property type="entry name" value="EAL"/>
    <property type="match status" value="1"/>
</dbReference>
<feature type="transmembrane region" description="Helical" evidence="2">
    <location>
        <begin position="181"/>
        <end position="202"/>
    </location>
</feature>
<keyword evidence="2" id="KW-0472">Membrane</keyword>
<dbReference type="Pfam" id="PF00989">
    <property type="entry name" value="PAS"/>
    <property type="match status" value="1"/>
</dbReference>
<protein>
    <submittedName>
        <fullName evidence="7">PAS domain S-box-containing protein/diguanylate cyclase (GGDEF)-like protein</fullName>
    </submittedName>
</protein>
<evidence type="ECO:0000256" key="1">
    <source>
        <dbReference type="SAM" id="Coils"/>
    </source>
</evidence>
<dbReference type="PROSITE" id="PS50887">
    <property type="entry name" value="GGDEF"/>
    <property type="match status" value="1"/>
</dbReference>
<dbReference type="InterPro" id="IPR035919">
    <property type="entry name" value="EAL_sf"/>
</dbReference>
<dbReference type="Gene3D" id="3.30.450.20">
    <property type="entry name" value="PAS domain"/>
    <property type="match status" value="2"/>
</dbReference>
<dbReference type="PANTHER" id="PTHR44757:SF2">
    <property type="entry name" value="BIOFILM ARCHITECTURE MAINTENANCE PROTEIN MBAA"/>
    <property type="match status" value="1"/>
</dbReference>
<accession>A0A318GYG4</accession>
<evidence type="ECO:0000256" key="2">
    <source>
        <dbReference type="SAM" id="Phobius"/>
    </source>
</evidence>
<dbReference type="InterPro" id="IPR052155">
    <property type="entry name" value="Biofilm_reg_signaling"/>
</dbReference>
<dbReference type="InterPro" id="IPR001633">
    <property type="entry name" value="EAL_dom"/>
</dbReference>
<feature type="domain" description="PAS" evidence="3">
    <location>
        <begin position="505"/>
        <end position="551"/>
    </location>
</feature>
<evidence type="ECO:0000259" key="4">
    <source>
        <dbReference type="PROSITE" id="PS50113"/>
    </source>
</evidence>
<dbReference type="InterPro" id="IPR000700">
    <property type="entry name" value="PAS-assoc_C"/>
</dbReference>
<dbReference type="CDD" id="cd01948">
    <property type="entry name" value="EAL"/>
    <property type="match status" value="1"/>
</dbReference>
<dbReference type="Pfam" id="PF00990">
    <property type="entry name" value="GGDEF"/>
    <property type="match status" value="1"/>
</dbReference>
<dbReference type="FunFam" id="3.30.70.270:FF:000001">
    <property type="entry name" value="Diguanylate cyclase domain protein"/>
    <property type="match status" value="1"/>
</dbReference>
<evidence type="ECO:0000313" key="7">
    <source>
        <dbReference type="EMBL" id="PXW95004.1"/>
    </source>
</evidence>
<dbReference type="InterPro" id="IPR001610">
    <property type="entry name" value="PAC"/>
</dbReference>
<dbReference type="PROSITE" id="PS50883">
    <property type="entry name" value="EAL"/>
    <property type="match status" value="1"/>
</dbReference>
<dbReference type="InterPro" id="IPR029787">
    <property type="entry name" value="Nucleotide_cyclase"/>
</dbReference>
<feature type="transmembrane region" description="Helical" evidence="2">
    <location>
        <begin position="20"/>
        <end position="40"/>
    </location>
</feature>
<gene>
    <name evidence="7" type="ORF">C7444_11188</name>
</gene>
<dbReference type="PROSITE" id="PS50112">
    <property type="entry name" value="PAS"/>
    <property type="match status" value="1"/>
</dbReference>
<dbReference type="Proteomes" id="UP000247811">
    <property type="component" value="Unassembled WGS sequence"/>
</dbReference>
<feature type="domain" description="GGDEF" evidence="6">
    <location>
        <begin position="662"/>
        <end position="795"/>
    </location>
</feature>
<dbReference type="SMART" id="SM00091">
    <property type="entry name" value="PAS"/>
    <property type="match status" value="2"/>
</dbReference>
<keyword evidence="8" id="KW-1185">Reference proteome</keyword>
<dbReference type="RefSeq" id="WP_110401242.1">
    <property type="nucleotide sequence ID" value="NZ_QJJS01000011.1"/>
</dbReference>
<evidence type="ECO:0000259" key="5">
    <source>
        <dbReference type="PROSITE" id="PS50883"/>
    </source>
</evidence>
<evidence type="ECO:0000259" key="6">
    <source>
        <dbReference type="PROSITE" id="PS50887"/>
    </source>
</evidence>
<dbReference type="InterPro" id="IPR013656">
    <property type="entry name" value="PAS_4"/>
</dbReference>
<dbReference type="InterPro" id="IPR043128">
    <property type="entry name" value="Rev_trsase/Diguanyl_cyclase"/>
</dbReference>
<name>A0A318GYG4_9BURK</name>
<reference evidence="7 8" key="1">
    <citation type="submission" date="2018-05" db="EMBL/GenBank/DDBJ databases">
        <title>Genomic Encyclopedia of Type Strains, Phase IV (KMG-IV): sequencing the most valuable type-strain genomes for metagenomic binning, comparative biology and taxonomic classification.</title>
        <authorList>
            <person name="Goeker M."/>
        </authorList>
    </citation>
    <scope>NUCLEOTIDE SEQUENCE [LARGE SCALE GENOMIC DNA]</scope>
    <source>
        <strain evidence="7 8">DSM 566</strain>
    </source>
</reference>
<dbReference type="NCBIfam" id="TIGR00229">
    <property type="entry name" value="sensory_box"/>
    <property type="match status" value="2"/>
</dbReference>
<feature type="domain" description="EAL" evidence="5">
    <location>
        <begin position="804"/>
        <end position="1058"/>
    </location>
</feature>
<comment type="caution">
    <text evidence="7">The sequence shown here is derived from an EMBL/GenBank/DDBJ whole genome shotgun (WGS) entry which is preliminary data.</text>
</comment>
<keyword evidence="1" id="KW-0175">Coiled coil</keyword>
<dbReference type="Pfam" id="PF00563">
    <property type="entry name" value="EAL"/>
    <property type="match status" value="1"/>
</dbReference>
<dbReference type="OrthoDB" id="9813903at2"/>
<dbReference type="EMBL" id="QJJS01000011">
    <property type="protein sequence ID" value="PXW95004.1"/>
    <property type="molecule type" value="Genomic_DNA"/>
</dbReference>
<dbReference type="SUPFAM" id="SSF141868">
    <property type="entry name" value="EAL domain-like"/>
    <property type="match status" value="1"/>
</dbReference>
<dbReference type="Gene3D" id="3.30.70.270">
    <property type="match status" value="1"/>
</dbReference>
<feature type="domain" description="PAC" evidence="4">
    <location>
        <begin position="578"/>
        <end position="630"/>
    </location>
</feature>
<dbReference type="CDD" id="cd01949">
    <property type="entry name" value="GGDEF"/>
    <property type="match status" value="1"/>
</dbReference>
<evidence type="ECO:0000313" key="8">
    <source>
        <dbReference type="Proteomes" id="UP000247811"/>
    </source>
</evidence>
<dbReference type="Pfam" id="PF08448">
    <property type="entry name" value="PAS_4"/>
    <property type="match status" value="1"/>
</dbReference>
<keyword evidence="2" id="KW-0812">Transmembrane</keyword>
<dbReference type="SUPFAM" id="SSF55073">
    <property type="entry name" value="Nucleotide cyclase"/>
    <property type="match status" value="1"/>
</dbReference>
<feature type="coiled-coil region" evidence="1">
    <location>
        <begin position="126"/>
        <end position="171"/>
    </location>
</feature>
<dbReference type="NCBIfam" id="TIGR00254">
    <property type="entry name" value="GGDEF"/>
    <property type="match status" value="1"/>
</dbReference>
<evidence type="ECO:0000259" key="3">
    <source>
        <dbReference type="PROSITE" id="PS50112"/>
    </source>
</evidence>
<dbReference type="Gene3D" id="3.20.20.450">
    <property type="entry name" value="EAL domain"/>
    <property type="match status" value="1"/>
</dbReference>
<dbReference type="GO" id="GO:0003824">
    <property type="term" value="F:catalytic activity"/>
    <property type="evidence" value="ECO:0007669"/>
    <property type="project" value="UniProtKB-ARBA"/>
</dbReference>
<organism evidence="7 8">
    <name type="scientific">Sphaerotilus hippei</name>
    <dbReference type="NCBI Taxonomy" id="744406"/>
    <lineage>
        <taxon>Bacteria</taxon>
        <taxon>Pseudomonadati</taxon>
        <taxon>Pseudomonadota</taxon>
        <taxon>Betaproteobacteria</taxon>
        <taxon>Burkholderiales</taxon>
        <taxon>Sphaerotilaceae</taxon>
        <taxon>Sphaerotilus</taxon>
    </lineage>
</organism>
<dbReference type="InterPro" id="IPR013767">
    <property type="entry name" value="PAS_fold"/>
</dbReference>
<dbReference type="PANTHER" id="PTHR44757">
    <property type="entry name" value="DIGUANYLATE CYCLASE DGCP"/>
    <property type="match status" value="1"/>
</dbReference>